<evidence type="ECO:0000256" key="3">
    <source>
        <dbReference type="ARBA" id="ARBA00012450"/>
    </source>
</evidence>
<evidence type="ECO:0000313" key="10">
    <source>
        <dbReference type="EMBL" id="GLR17014.1"/>
    </source>
</evidence>
<dbReference type="EMBL" id="BSOH01000007">
    <property type="protein sequence ID" value="GLR17014.1"/>
    <property type="molecule type" value="Genomic_DNA"/>
</dbReference>
<evidence type="ECO:0000256" key="4">
    <source>
        <dbReference type="ARBA" id="ARBA00022605"/>
    </source>
</evidence>
<dbReference type="InterPro" id="IPR006264">
    <property type="entry name" value="EPSP_synthase"/>
</dbReference>
<dbReference type="EC" id="2.5.1.19" evidence="3"/>
<evidence type="ECO:0000313" key="11">
    <source>
        <dbReference type="Proteomes" id="UP001156666"/>
    </source>
</evidence>
<evidence type="ECO:0000256" key="2">
    <source>
        <dbReference type="ARBA" id="ARBA00009948"/>
    </source>
</evidence>
<dbReference type="SUPFAM" id="SSF55205">
    <property type="entry name" value="EPT/RTPC-like"/>
    <property type="match status" value="1"/>
</dbReference>
<dbReference type="GO" id="GO:0009423">
    <property type="term" value="P:chorismate biosynthetic process"/>
    <property type="evidence" value="ECO:0007669"/>
    <property type="project" value="TreeGrafter"/>
</dbReference>
<keyword evidence="11" id="KW-1185">Reference proteome</keyword>
<dbReference type="InterPro" id="IPR001986">
    <property type="entry name" value="Enolpyruvate_Tfrase_dom"/>
</dbReference>
<comment type="pathway">
    <text evidence="1">Metabolic intermediate biosynthesis; chorismate biosynthesis; chorismate from D-erythrose 4-phosphate and phosphoenolpyruvate: step 6/7.</text>
</comment>
<dbReference type="GO" id="GO:0008652">
    <property type="term" value="P:amino acid biosynthetic process"/>
    <property type="evidence" value="ECO:0007669"/>
    <property type="project" value="UniProtKB-KW"/>
</dbReference>
<dbReference type="GO" id="GO:0009073">
    <property type="term" value="P:aromatic amino acid family biosynthetic process"/>
    <property type="evidence" value="ECO:0007669"/>
    <property type="project" value="UniProtKB-KW"/>
</dbReference>
<evidence type="ECO:0000256" key="8">
    <source>
        <dbReference type="ARBA" id="ARBA00044633"/>
    </source>
</evidence>
<evidence type="ECO:0000256" key="7">
    <source>
        <dbReference type="ARBA" id="ARBA00030046"/>
    </source>
</evidence>
<dbReference type="RefSeq" id="WP_235290807.1">
    <property type="nucleotide sequence ID" value="NZ_JAJNKA010000001.1"/>
</dbReference>
<keyword evidence="6" id="KW-0057">Aromatic amino acid biosynthesis</keyword>
<reference evidence="10" key="2">
    <citation type="submission" date="2023-01" db="EMBL/GenBank/DDBJ databases">
        <title>Draft genome sequence of Portibacter lacus strain NBRC 108769.</title>
        <authorList>
            <person name="Sun Q."/>
            <person name="Mori K."/>
        </authorList>
    </citation>
    <scope>NUCLEOTIDE SEQUENCE</scope>
    <source>
        <strain evidence="10">NBRC 108769</strain>
    </source>
</reference>
<sequence>MKQFKVAKANRSIEGTISLDGSKSLSNRALIIRALCTDDFQINHCATADDVVGMQTLLDSSDDVLDAHHAGTTFRFLCSYLCLQSGKQTLTGSIRMQERPIGPLVDALRKVGAEIEYLKNDGYPPLKIGEINPDDYNHKVEVSAGISSQFISSLLLIAPSLPKGLEITLVGDLVSRPYLEMTLKMMEYFGVKHTWEGQVITVEPQPYKAKDITIEADWSAASYYYIMAAFSDKVDLVLEGLNEESLQGDSSIAEIMEAFGISSEFSGNQVHLKKDGAEKQLVDHDFLLAPDIAQSVAVACAGTGKPGVFSGLKTLKIKETDRIAALQKELGKVGVYFTLMPPKFAKVSKKEFYMVEGKAASPDQMPDFDTYKDHRMAMAFGPLAMLFPIIVNEPDVVSKSYPAYWEDLKKLGFEVEEII</sequence>
<dbReference type="Pfam" id="PF00275">
    <property type="entry name" value="EPSP_synthase"/>
    <property type="match status" value="1"/>
</dbReference>
<comment type="caution">
    <text evidence="10">The sequence shown here is derived from an EMBL/GenBank/DDBJ whole genome shotgun (WGS) entry which is preliminary data.</text>
</comment>
<feature type="domain" description="Enolpyruvate transferase" evidence="9">
    <location>
        <begin position="57"/>
        <end position="408"/>
    </location>
</feature>
<evidence type="ECO:0000259" key="9">
    <source>
        <dbReference type="Pfam" id="PF00275"/>
    </source>
</evidence>
<dbReference type="CDD" id="cd01556">
    <property type="entry name" value="EPSP_synthase"/>
    <property type="match status" value="1"/>
</dbReference>
<dbReference type="PIRSF" id="PIRSF000505">
    <property type="entry name" value="EPSPS"/>
    <property type="match status" value="1"/>
</dbReference>
<keyword evidence="5" id="KW-0808">Transferase</keyword>
<dbReference type="Gene3D" id="3.65.10.10">
    <property type="entry name" value="Enolpyruvate transferase domain"/>
    <property type="match status" value="2"/>
</dbReference>
<accession>A0AA37SNW8</accession>
<comment type="catalytic activity">
    <reaction evidence="8">
        <text>3-phosphoshikimate + phosphoenolpyruvate = 5-O-(1-carboxyvinyl)-3-phosphoshikimate + phosphate</text>
        <dbReference type="Rhea" id="RHEA:21256"/>
        <dbReference type="ChEBI" id="CHEBI:43474"/>
        <dbReference type="ChEBI" id="CHEBI:57701"/>
        <dbReference type="ChEBI" id="CHEBI:58702"/>
        <dbReference type="ChEBI" id="CHEBI:145989"/>
        <dbReference type="EC" id="2.5.1.19"/>
    </reaction>
    <physiologicalReaction direction="left-to-right" evidence="8">
        <dbReference type="Rhea" id="RHEA:21257"/>
    </physiologicalReaction>
</comment>
<dbReference type="PANTHER" id="PTHR21090:SF5">
    <property type="entry name" value="PENTAFUNCTIONAL AROM POLYPEPTIDE"/>
    <property type="match status" value="1"/>
</dbReference>
<evidence type="ECO:0000256" key="5">
    <source>
        <dbReference type="ARBA" id="ARBA00022679"/>
    </source>
</evidence>
<dbReference type="InterPro" id="IPR013792">
    <property type="entry name" value="RNA3'P_cycl/enolpyr_Trfase_a/b"/>
</dbReference>
<dbReference type="Proteomes" id="UP001156666">
    <property type="component" value="Unassembled WGS sequence"/>
</dbReference>
<dbReference type="PROSITE" id="PS00885">
    <property type="entry name" value="EPSP_SYNTHASE_2"/>
    <property type="match status" value="1"/>
</dbReference>
<dbReference type="GO" id="GO:0003866">
    <property type="term" value="F:3-phosphoshikimate 1-carboxyvinyltransferase activity"/>
    <property type="evidence" value="ECO:0007669"/>
    <property type="project" value="UniProtKB-EC"/>
</dbReference>
<evidence type="ECO:0000256" key="1">
    <source>
        <dbReference type="ARBA" id="ARBA00004811"/>
    </source>
</evidence>
<gene>
    <name evidence="10" type="primary">aroA</name>
    <name evidence="10" type="ORF">GCM10007940_16290</name>
</gene>
<comment type="similarity">
    <text evidence="2">Belongs to the EPSP synthase family.</text>
</comment>
<organism evidence="10 11">
    <name type="scientific">Portibacter lacus</name>
    <dbReference type="NCBI Taxonomy" id="1099794"/>
    <lineage>
        <taxon>Bacteria</taxon>
        <taxon>Pseudomonadati</taxon>
        <taxon>Bacteroidota</taxon>
        <taxon>Saprospiria</taxon>
        <taxon>Saprospirales</taxon>
        <taxon>Haliscomenobacteraceae</taxon>
        <taxon>Portibacter</taxon>
    </lineage>
</organism>
<protein>
    <recommendedName>
        <fullName evidence="3">3-phosphoshikimate 1-carboxyvinyltransferase</fullName>
        <ecNumber evidence="3">2.5.1.19</ecNumber>
    </recommendedName>
    <alternativeName>
        <fullName evidence="7">5-enolpyruvylshikimate-3-phosphate synthase</fullName>
    </alternativeName>
</protein>
<evidence type="ECO:0000256" key="6">
    <source>
        <dbReference type="ARBA" id="ARBA00023141"/>
    </source>
</evidence>
<dbReference type="InterPro" id="IPR023193">
    <property type="entry name" value="EPSP_synthase_CS"/>
</dbReference>
<dbReference type="AlphaFoldDB" id="A0AA37SNW8"/>
<proteinExistence type="inferred from homology"/>
<reference evidence="10" key="1">
    <citation type="journal article" date="2014" name="Int. J. Syst. Evol. Microbiol.">
        <title>Complete genome sequence of Corynebacterium casei LMG S-19264T (=DSM 44701T), isolated from a smear-ripened cheese.</title>
        <authorList>
            <consortium name="US DOE Joint Genome Institute (JGI-PGF)"/>
            <person name="Walter F."/>
            <person name="Albersmeier A."/>
            <person name="Kalinowski J."/>
            <person name="Ruckert C."/>
        </authorList>
    </citation>
    <scope>NUCLEOTIDE SEQUENCE</scope>
    <source>
        <strain evidence="10">NBRC 108769</strain>
    </source>
</reference>
<keyword evidence="4" id="KW-0028">Amino-acid biosynthesis</keyword>
<dbReference type="PANTHER" id="PTHR21090">
    <property type="entry name" value="AROM/DEHYDROQUINATE SYNTHASE"/>
    <property type="match status" value="1"/>
</dbReference>
<dbReference type="InterPro" id="IPR036968">
    <property type="entry name" value="Enolpyruvate_Tfrase_sf"/>
</dbReference>
<name>A0AA37SNW8_9BACT</name>